<protein>
    <submittedName>
        <fullName evidence="1">Uncharacterized protein</fullName>
    </submittedName>
</protein>
<dbReference type="OrthoDB" id="19024at2759"/>
<dbReference type="Gene3D" id="3.40.630.30">
    <property type="match status" value="1"/>
</dbReference>
<evidence type="ECO:0000313" key="1">
    <source>
        <dbReference type="EMBL" id="KAF2076731.1"/>
    </source>
</evidence>
<organism evidence="1 2">
    <name type="scientific">Polysphondylium violaceum</name>
    <dbReference type="NCBI Taxonomy" id="133409"/>
    <lineage>
        <taxon>Eukaryota</taxon>
        <taxon>Amoebozoa</taxon>
        <taxon>Evosea</taxon>
        <taxon>Eumycetozoa</taxon>
        <taxon>Dictyostelia</taxon>
        <taxon>Dictyosteliales</taxon>
        <taxon>Dictyosteliaceae</taxon>
        <taxon>Polysphondylium</taxon>
    </lineage>
</organism>
<dbReference type="AlphaFoldDB" id="A0A8J4PZ85"/>
<gene>
    <name evidence="1" type="ORF">CYY_001988</name>
</gene>
<dbReference type="SUPFAM" id="SSF55729">
    <property type="entry name" value="Acyl-CoA N-acyltransferases (Nat)"/>
    <property type="match status" value="1"/>
</dbReference>
<sequence length="389" mass="45379">MNQNSKFLLRVFEKAKDFTSISQIPRVPTTYSLNGLEAISHPKDFTLRASLTKRNSLVVAEDQETKKAIGSYGCNIKDMRLFGKKKTIFYAFDFNVHPDYRNQQIGGLMVRDLDNNIKKEHMKTPANEPLLFTSTSKENVSAKKMVNGIDLNHYCDQKQCAWKVDQLLPLPQLQWEQLTIHITEEKNSRIIKNKWEKAFGEYNFIPDNFDDLLTFNKKYHETTYIAQLRKGNVVISEASISLWNQDLLFQIQNTTSATTQKHRQLYSCYSMGFEKDFTFDYLLTYVHNQQFKRGINYLFAGFAGTDPIIKHFPLIPGIKDIEFSAYLRVNNKEERTLLERAIDAQTPIYNCPRDYGSVHFYTADNSTENYDNNNVEKFQSQKKMMTLYQ</sequence>
<dbReference type="InterPro" id="IPR016181">
    <property type="entry name" value="Acyl_CoA_acyltransferase"/>
</dbReference>
<comment type="caution">
    <text evidence="1">The sequence shown here is derived from an EMBL/GenBank/DDBJ whole genome shotgun (WGS) entry which is preliminary data.</text>
</comment>
<dbReference type="Proteomes" id="UP000695562">
    <property type="component" value="Unassembled WGS sequence"/>
</dbReference>
<accession>A0A8J4PZ85</accession>
<dbReference type="EMBL" id="AJWJ01000051">
    <property type="protein sequence ID" value="KAF2076731.1"/>
    <property type="molecule type" value="Genomic_DNA"/>
</dbReference>
<name>A0A8J4PZ85_9MYCE</name>
<evidence type="ECO:0000313" key="2">
    <source>
        <dbReference type="Proteomes" id="UP000695562"/>
    </source>
</evidence>
<proteinExistence type="predicted"/>
<keyword evidence="2" id="KW-1185">Reference proteome</keyword>
<reference evidence="1" key="1">
    <citation type="submission" date="2020-01" db="EMBL/GenBank/DDBJ databases">
        <title>Development of genomics and gene disruption for Polysphondylium violaceum indicates a role for the polyketide synthase stlB in stalk morphogenesis.</title>
        <authorList>
            <person name="Narita B."/>
            <person name="Kawabe Y."/>
            <person name="Kin K."/>
            <person name="Saito T."/>
            <person name="Gibbs R."/>
            <person name="Kuspa A."/>
            <person name="Muzny D."/>
            <person name="Queller D."/>
            <person name="Richards S."/>
            <person name="Strassman J."/>
            <person name="Sucgang R."/>
            <person name="Worley K."/>
            <person name="Schaap P."/>
        </authorList>
    </citation>
    <scope>NUCLEOTIDE SEQUENCE</scope>
    <source>
        <strain evidence="1">QSvi11</strain>
    </source>
</reference>